<name>A0ABR4QDN2_9CEST</name>
<comment type="caution">
    <text evidence="2">The sequence shown here is derived from an EMBL/GenBank/DDBJ whole genome shotgun (WGS) entry which is preliminary data.</text>
</comment>
<dbReference type="EMBL" id="JAKROA010000004">
    <property type="protein sequence ID" value="KAL5107662.1"/>
    <property type="molecule type" value="Genomic_DNA"/>
</dbReference>
<accession>A0ABR4QDN2</accession>
<evidence type="ECO:0000313" key="3">
    <source>
        <dbReference type="Proteomes" id="UP001651158"/>
    </source>
</evidence>
<gene>
    <name evidence="2" type="ORF">TcWFU_004526</name>
</gene>
<sequence>MQNVRRKQPCVRSKSIPDFTKQKKPTNKWSRCIDSPSCNNERWTASDHSNMTSSKLTLLSHSSVALWRLRWRLRKYLPKAAFYNGRETSDPDCILQSHIERIPHLCDSHSESFPNAKEPAGQKDEHGFVLLTEDDCAENEALLMFRGFDSSHLTGANKAVKNATAFPAVTGFS</sequence>
<proteinExistence type="predicted"/>
<dbReference type="Proteomes" id="UP001651158">
    <property type="component" value="Unassembled WGS sequence"/>
</dbReference>
<reference evidence="2 3" key="1">
    <citation type="journal article" date="2022" name="Front. Cell. Infect. Microbiol.">
        <title>The Genomes of Two Strains of Taenia crassiceps the Animal Model for the Study of Human Cysticercosis.</title>
        <authorList>
            <person name="Bobes R.J."/>
            <person name="Estrada K."/>
            <person name="Rios-Valencia D.G."/>
            <person name="Calderon-Gallegos A."/>
            <person name="de la Torre P."/>
            <person name="Carrero J.C."/>
            <person name="Sanchez-Flores A."/>
            <person name="Laclette J.P."/>
        </authorList>
    </citation>
    <scope>NUCLEOTIDE SEQUENCE [LARGE SCALE GENOMIC DNA]</scope>
    <source>
        <strain evidence="2">WFUcys</strain>
    </source>
</reference>
<protein>
    <submittedName>
        <fullName evidence="2">Uncharacterized protein</fullName>
    </submittedName>
</protein>
<keyword evidence="3" id="KW-1185">Reference proteome</keyword>
<evidence type="ECO:0000256" key="1">
    <source>
        <dbReference type="SAM" id="MobiDB-lite"/>
    </source>
</evidence>
<organism evidence="2 3">
    <name type="scientific">Taenia crassiceps</name>
    <dbReference type="NCBI Taxonomy" id="6207"/>
    <lineage>
        <taxon>Eukaryota</taxon>
        <taxon>Metazoa</taxon>
        <taxon>Spiralia</taxon>
        <taxon>Lophotrochozoa</taxon>
        <taxon>Platyhelminthes</taxon>
        <taxon>Cestoda</taxon>
        <taxon>Eucestoda</taxon>
        <taxon>Cyclophyllidea</taxon>
        <taxon>Taeniidae</taxon>
        <taxon>Taenia</taxon>
    </lineage>
</organism>
<feature type="region of interest" description="Disordered" evidence="1">
    <location>
        <begin position="1"/>
        <end position="28"/>
    </location>
</feature>
<evidence type="ECO:0000313" key="2">
    <source>
        <dbReference type="EMBL" id="KAL5107662.1"/>
    </source>
</evidence>